<dbReference type="EMBL" id="JABWUV010000023">
    <property type="protein sequence ID" value="KAF6278899.1"/>
    <property type="molecule type" value="Genomic_DNA"/>
</dbReference>
<organism evidence="1 2">
    <name type="scientific">Myotis myotis</name>
    <name type="common">Greater mouse-eared bat</name>
    <name type="synonym">Vespertilio myotis</name>
    <dbReference type="NCBI Taxonomy" id="51298"/>
    <lineage>
        <taxon>Eukaryota</taxon>
        <taxon>Metazoa</taxon>
        <taxon>Chordata</taxon>
        <taxon>Craniata</taxon>
        <taxon>Vertebrata</taxon>
        <taxon>Euteleostomi</taxon>
        <taxon>Mammalia</taxon>
        <taxon>Eutheria</taxon>
        <taxon>Laurasiatheria</taxon>
        <taxon>Chiroptera</taxon>
        <taxon>Yangochiroptera</taxon>
        <taxon>Vespertilionidae</taxon>
        <taxon>Myotis</taxon>
    </lineage>
</organism>
<reference evidence="1 2" key="1">
    <citation type="journal article" date="2020" name="Nature">
        <title>Six reference-quality genomes reveal evolution of bat adaptations.</title>
        <authorList>
            <person name="Jebb D."/>
            <person name="Huang Z."/>
            <person name="Pippel M."/>
            <person name="Hughes G.M."/>
            <person name="Lavrichenko K."/>
            <person name="Devanna P."/>
            <person name="Winkler S."/>
            <person name="Jermiin L.S."/>
            <person name="Skirmuntt E.C."/>
            <person name="Katzourakis A."/>
            <person name="Burkitt-Gray L."/>
            <person name="Ray D.A."/>
            <person name="Sullivan K.A.M."/>
            <person name="Roscito J.G."/>
            <person name="Kirilenko B.M."/>
            <person name="Davalos L.M."/>
            <person name="Corthals A.P."/>
            <person name="Power M.L."/>
            <person name="Jones G."/>
            <person name="Ransome R.D."/>
            <person name="Dechmann D.K.N."/>
            <person name="Locatelli A.G."/>
            <person name="Puechmaille S.J."/>
            <person name="Fedrigo O."/>
            <person name="Jarvis E.D."/>
            <person name="Hiller M."/>
            <person name="Vernes S.C."/>
            <person name="Myers E.W."/>
            <person name="Teeling E.C."/>
        </authorList>
    </citation>
    <scope>NUCLEOTIDE SEQUENCE [LARGE SCALE GENOMIC DNA]</scope>
    <source>
        <strain evidence="1">MMyoMyo1</strain>
        <tissue evidence="1">Flight muscle</tissue>
    </source>
</reference>
<keyword evidence="2" id="KW-1185">Reference proteome</keyword>
<comment type="caution">
    <text evidence="1">The sequence shown here is derived from an EMBL/GenBank/DDBJ whole genome shotgun (WGS) entry which is preliminary data.</text>
</comment>
<evidence type="ECO:0000313" key="2">
    <source>
        <dbReference type="Proteomes" id="UP000527355"/>
    </source>
</evidence>
<sequence length="151" mass="16589">MYIYIYILKNQRTKGETLGSFCNLSSAPAFGWGPRILKNSCSPMHPITDPKTRTGDSGEDFLLFFIFILGTPSPPPPSCCRPQRLLKGRPRPLEASFPHSRNVPGHARPPVRAVCIPADPGRDKYLLAFWGPSPPLGRGALSAFICALPCR</sequence>
<name>A0A7J7RS03_MYOMY</name>
<evidence type="ECO:0000313" key="1">
    <source>
        <dbReference type="EMBL" id="KAF6278899.1"/>
    </source>
</evidence>
<dbReference type="AlphaFoldDB" id="A0A7J7RS03"/>
<dbReference type="Proteomes" id="UP000527355">
    <property type="component" value="Unassembled WGS sequence"/>
</dbReference>
<proteinExistence type="predicted"/>
<gene>
    <name evidence="1" type="ORF">mMyoMyo1_010228</name>
</gene>
<accession>A0A7J7RS03</accession>
<protein>
    <submittedName>
        <fullName evidence="1">Uncharacterized protein</fullName>
    </submittedName>
</protein>